<evidence type="ECO:0000259" key="8">
    <source>
        <dbReference type="Pfam" id="PF01643"/>
    </source>
</evidence>
<name>A0A0R2DZ68_9LACO</name>
<evidence type="ECO:0000256" key="3">
    <source>
        <dbReference type="ARBA" id="ARBA00022801"/>
    </source>
</evidence>
<dbReference type="CDD" id="cd00586">
    <property type="entry name" value="4HBT"/>
    <property type="match status" value="2"/>
</dbReference>
<proteinExistence type="inferred from homology"/>
<dbReference type="InterPro" id="IPR045023">
    <property type="entry name" value="FATA/B"/>
</dbReference>
<dbReference type="Pfam" id="PF01643">
    <property type="entry name" value="Acyl-ACP_TE"/>
    <property type="match status" value="1"/>
</dbReference>
<dbReference type="Gene3D" id="3.10.129.10">
    <property type="entry name" value="Hotdog Thioesterase"/>
    <property type="match status" value="1"/>
</dbReference>
<dbReference type="PANTHER" id="PTHR31727">
    <property type="entry name" value="OLEOYL-ACYL CARRIER PROTEIN THIOESTERASE 1, CHLOROPLASTIC"/>
    <property type="match status" value="1"/>
</dbReference>
<sequence length="217" mass="25752">MLASQDQSNELGITVKKVNELGYGWVITQHMIDIKRLPQIYERINVITEAASYNRYFCYRDFWITSEDGEELAKMHSVFVLMDQSKRKIARILPELIDPYASEYTKKIERLPEPEKIVADEQVRIKKYQVRFMDIDSNQHVNNAHYFDWMMDVLPADFLMSHSLKKMNIKYKQEVHYDDKVKSSVHIEEEEVIKTVHQIKTEQALCCTAECEWKTNH</sequence>
<evidence type="ECO:0000256" key="5">
    <source>
        <dbReference type="ARBA" id="ARBA00022946"/>
    </source>
</evidence>
<keyword evidence="5" id="KW-0809">Transit peptide</keyword>
<evidence type="ECO:0000256" key="1">
    <source>
        <dbReference type="ARBA" id="ARBA00006500"/>
    </source>
</evidence>
<dbReference type="AlphaFoldDB" id="A0A0R2DZ68"/>
<evidence type="ECO:0000256" key="7">
    <source>
        <dbReference type="ARBA" id="ARBA00023160"/>
    </source>
</evidence>
<keyword evidence="7" id="KW-0275">Fatty acid biosynthesis</keyword>
<dbReference type="InterPro" id="IPR029069">
    <property type="entry name" value="HotDog_dom_sf"/>
</dbReference>
<feature type="domain" description="Acyl-ACP thioesterase N-terminal hotdog" evidence="8">
    <location>
        <begin position="4"/>
        <end position="100"/>
    </location>
</feature>
<dbReference type="Proteomes" id="UP000050961">
    <property type="component" value="Unassembled WGS sequence"/>
</dbReference>
<evidence type="ECO:0000256" key="2">
    <source>
        <dbReference type="ARBA" id="ARBA00022516"/>
    </source>
</evidence>
<evidence type="ECO:0000259" key="9">
    <source>
        <dbReference type="Pfam" id="PF20791"/>
    </source>
</evidence>
<feature type="domain" description="Acyl-ACP thioesterase-like C-terminal" evidence="9">
    <location>
        <begin position="120"/>
        <end position="214"/>
    </location>
</feature>
<dbReference type="PATRIC" id="fig|1423806.3.peg.1151"/>
<dbReference type="Pfam" id="PF20791">
    <property type="entry name" value="Acyl-ACP_TE_C"/>
    <property type="match status" value="1"/>
</dbReference>
<dbReference type="STRING" id="1423806.FD15_GL001130"/>
<comment type="similarity">
    <text evidence="1">Belongs to the acyl-ACP thioesterase family.</text>
</comment>
<evidence type="ECO:0000256" key="4">
    <source>
        <dbReference type="ARBA" id="ARBA00022832"/>
    </source>
</evidence>
<keyword evidence="3" id="KW-0378">Hydrolase</keyword>
<reference evidence="10 11" key="1">
    <citation type="journal article" date="2015" name="Genome Announc.">
        <title>Expanding the biotechnology potential of lactobacilli through comparative genomics of 213 strains and associated genera.</title>
        <authorList>
            <person name="Sun Z."/>
            <person name="Harris H.M."/>
            <person name="McCann A."/>
            <person name="Guo C."/>
            <person name="Argimon S."/>
            <person name="Zhang W."/>
            <person name="Yang X."/>
            <person name="Jeffery I.B."/>
            <person name="Cooney J.C."/>
            <person name="Kagawa T.F."/>
            <person name="Liu W."/>
            <person name="Song Y."/>
            <person name="Salvetti E."/>
            <person name="Wrobel A."/>
            <person name="Rasinkangas P."/>
            <person name="Parkhill J."/>
            <person name="Rea M.C."/>
            <person name="O'Sullivan O."/>
            <person name="Ritari J."/>
            <person name="Douillard F.P."/>
            <person name="Paul Ross R."/>
            <person name="Yang R."/>
            <person name="Briner A.E."/>
            <person name="Felis G.E."/>
            <person name="de Vos W.M."/>
            <person name="Barrangou R."/>
            <person name="Klaenhammer T.R."/>
            <person name="Caufield P.W."/>
            <person name="Cui Y."/>
            <person name="Zhang H."/>
            <person name="O'Toole P.W."/>
        </authorList>
    </citation>
    <scope>NUCLEOTIDE SEQUENCE [LARGE SCALE GENOMIC DNA]</scope>
    <source>
        <strain evidence="10 11">DSM 21376</strain>
    </source>
</reference>
<dbReference type="InterPro" id="IPR049427">
    <property type="entry name" value="Acyl-ACP_TE_C"/>
</dbReference>
<dbReference type="GO" id="GO:0016297">
    <property type="term" value="F:fatty acyl-[ACP] hydrolase activity"/>
    <property type="evidence" value="ECO:0007669"/>
    <property type="project" value="InterPro"/>
</dbReference>
<dbReference type="PANTHER" id="PTHR31727:SF6">
    <property type="entry name" value="OLEOYL-ACYL CARRIER PROTEIN THIOESTERASE 1, CHLOROPLASTIC"/>
    <property type="match status" value="1"/>
</dbReference>
<comment type="caution">
    <text evidence="10">The sequence shown here is derived from an EMBL/GenBank/DDBJ whole genome shotgun (WGS) entry which is preliminary data.</text>
</comment>
<keyword evidence="2" id="KW-0444">Lipid biosynthesis</keyword>
<dbReference type="GO" id="GO:0000036">
    <property type="term" value="F:acyl carrier activity"/>
    <property type="evidence" value="ECO:0007669"/>
    <property type="project" value="TreeGrafter"/>
</dbReference>
<evidence type="ECO:0000313" key="10">
    <source>
        <dbReference type="EMBL" id="KRN05946.1"/>
    </source>
</evidence>
<gene>
    <name evidence="10" type="ORF">FD15_GL001130</name>
</gene>
<dbReference type="EMBL" id="AYZF01000013">
    <property type="protein sequence ID" value="KRN05946.1"/>
    <property type="molecule type" value="Genomic_DNA"/>
</dbReference>
<dbReference type="SUPFAM" id="SSF54637">
    <property type="entry name" value="Thioesterase/thiol ester dehydrase-isomerase"/>
    <property type="match status" value="2"/>
</dbReference>
<dbReference type="InterPro" id="IPR002864">
    <property type="entry name" value="Acyl-ACP_thioesterase_NHD"/>
</dbReference>
<keyword evidence="4" id="KW-0276">Fatty acid metabolism</keyword>
<evidence type="ECO:0000256" key="6">
    <source>
        <dbReference type="ARBA" id="ARBA00023098"/>
    </source>
</evidence>
<accession>A0A0R2DZ68</accession>
<keyword evidence="6" id="KW-0443">Lipid metabolism</keyword>
<evidence type="ECO:0000313" key="11">
    <source>
        <dbReference type="Proteomes" id="UP000050961"/>
    </source>
</evidence>
<organism evidence="10 11">
    <name type="scientific">Liquorilactobacillus sucicola DSM 21376 = JCM 15457</name>
    <dbReference type="NCBI Taxonomy" id="1423806"/>
    <lineage>
        <taxon>Bacteria</taxon>
        <taxon>Bacillati</taxon>
        <taxon>Bacillota</taxon>
        <taxon>Bacilli</taxon>
        <taxon>Lactobacillales</taxon>
        <taxon>Lactobacillaceae</taxon>
        <taxon>Liquorilactobacillus</taxon>
    </lineage>
</organism>
<dbReference type="eggNOG" id="COG3884">
    <property type="taxonomic scope" value="Bacteria"/>
</dbReference>
<protein>
    <submittedName>
        <fullName evidence="10">Acyl-acyl carrier protein thioesterase</fullName>
    </submittedName>
</protein>
<keyword evidence="11" id="KW-1185">Reference proteome</keyword>